<accession>A0AAW4FFI2</accession>
<sequence>MIAEPASLIVHINGWPGTGKLTIARHLADHLGARLADNHTLINPAEALFTRGTPLYWSLRATIRTAVLDHVRQADAGQSFLFTDALSDDAFDSRAFEDYVALASERSARFVAVVLDCSIEENLKRLTRAGRSKVHKLTDPQVLIDLRGRHALLKGKCDQLIELDVTNLGADEAADAIATRIARGYCMFP</sequence>
<evidence type="ECO:0000313" key="2">
    <source>
        <dbReference type="Proteomes" id="UP000744980"/>
    </source>
</evidence>
<protein>
    <submittedName>
        <fullName evidence="1">AAA family ATPase</fullName>
    </submittedName>
</protein>
<reference evidence="1 2" key="1">
    <citation type="submission" date="2020-01" db="EMBL/GenBank/DDBJ databases">
        <title>Draft genome assembly of Ensifer adhaerens T173.</title>
        <authorList>
            <person name="Craig J.E."/>
            <person name="Stinchcombe J.R."/>
        </authorList>
    </citation>
    <scope>NUCLEOTIDE SEQUENCE [LARGE SCALE GENOMIC DNA]</scope>
    <source>
        <strain evidence="1 2">T173</strain>
    </source>
</reference>
<dbReference type="EMBL" id="WXFA01000004">
    <property type="protein sequence ID" value="MBM3090888.1"/>
    <property type="molecule type" value="Genomic_DNA"/>
</dbReference>
<dbReference type="Gene3D" id="3.40.50.300">
    <property type="entry name" value="P-loop containing nucleotide triphosphate hydrolases"/>
    <property type="match status" value="1"/>
</dbReference>
<dbReference type="Pfam" id="PF13238">
    <property type="entry name" value="AAA_18"/>
    <property type="match status" value="1"/>
</dbReference>
<evidence type="ECO:0000313" key="1">
    <source>
        <dbReference type="EMBL" id="MBM3090888.1"/>
    </source>
</evidence>
<organism evidence="1 2">
    <name type="scientific">Ensifer canadensis</name>
    <dbReference type="NCBI Taxonomy" id="555315"/>
    <lineage>
        <taxon>Bacteria</taxon>
        <taxon>Pseudomonadati</taxon>
        <taxon>Pseudomonadota</taxon>
        <taxon>Alphaproteobacteria</taxon>
        <taxon>Hyphomicrobiales</taxon>
        <taxon>Rhizobiaceae</taxon>
        <taxon>Sinorhizobium/Ensifer group</taxon>
        <taxon>Ensifer</taxon>
    </lineage>
</organism>
<name>A0AAW4FFI2_9HYPH</name>
<dbReference type="Proteomes" id="UP000744980">
    <property type="component" value="Unassembled WGS sequence"/>
</dbReference>
<dbReference type="InterPro" id="IPR027417">
    <property type="entry name" value="P-loop_NTPase"/>
</dbReference>
<dbReference type="AlphaFoldDB" id="A0AAW4FFI2"/>
<comment type="caution">
    <text evidence="1">The sequence shown here is derived from an EMBL/GenBank/DDBJ whole genome shotgun (WGS) entry which is preliminary data.</text>
</comment>
<keyword evidence="2" id="KW-1185">Reference proteome</keyword>
<dbReference type="SUPFAM" id="SSF52540">
    <property type="entry name" value="P-loop containing nucleoside triphosphate hydrolases"/>
    <property type="match status" value="1"/>
</dbReference>
<proteinExistence type="predicted"/>
<dbReference type="RefSeq" id="WP_025426115.1">
    <property type="nucleotide sequence ID" value="NZ_CP083370.1"/>
</dbReference>
<gene>
    <name evidence="1" type="ORF">GFB56_08680</name>
</gene>